<feature type="repeat" description="ANK" evidence="3">
    <location>
        <begin position="563"/>
        <end position="595"/>
    </location>
</feature>
<feature type="repeat" description="ANK" evidence="3">
    <location>
        <begin position="710"/>
        <end position="744"/>
    </location>
</feature>
<dbReference type="PROSITE" id="PS50297">
    <property type="entry name" value="ANK_REP_REGION"/>
    <property type="match status" value="4"/>
</dbReference>
<feature type="repeat" description="ANK" evidence="3">
    <location>
        <begin position="1000"/>
        <end position="1032"/>
    </location>
</feature>
<evidence type="ECO:0008006" key="8">
    <source>
        <dbReference type="Google" id="ProtNLM"/>
    </source>
</evidence>
<dbReference type="SMART" id="SM00248">
    <property type="entry name" value="ANK"/>
    <property type="match status" value="22"/>
</dbReference>
<dbReference type="PROSITE" id="PS50088">
    <property type="entry name" value="ANK_REPEAT"/>
    <property type="match status" value="7"/>
</dbReference>
<sequence length="2100" mass="234666">MPDEQPLEPPSPEGSDIVVVDRDDTSSFNTENILPQSETTIASIRKWLQPTDYNLKSSEYHKHVASHLEGTGEWLQNSKHYQTWHDSMDNGLLWIKGIPGSGKSVVAATIIQKLIQEGVPVLYFFFRQIIDANHRPINLLRDWLDQILIYSPLLQSNLKDYVEKLRPLSTVSLDELWRHLKTALASVPRIYCVADALDEMDDGNSGFVTQLAELGQSSPRSVKVLLTSRPITNVEVAMRGMKPLSLRMEEKFVDVDIATYVKHHLAQTSMLESDRELVRGAVPGRANGLFLYAKLAMKAFLEPGVDIQDAINKLPLDLNDMYIDILQEHARRSGISEVTQVTILQWVTHATRPLRLLELADMLLATGSNDSKSLRDNKGLVRSACGPLIEVLPDETVSVIHHSLTEFLVGESRRIKGSIYPTLDSSSTNYDLALVCISHICSDWLCKETVPLQDAREHLARINLDFPFAAYAIANWHVHARRSEWNGSPLDCLSLKVAEFMSNATMRNNWLKFYSEDHERFHTEDHITSMSDLHLVAICGLEVLVPDLASRLYPSETHMQDKQGRTPMWWASSHGHVGVVKMLLQYGECLDVPDIRGHLPVHAAVMRNRAEVIQLFMEAGVQPTAPFLPVITASDGISDFDFDGDSMALDDTPIGVAIKYGHLNSLEAMLPFCDVPTKRYALHKAARLCRPRFVKRLLQEPYVDPNDDMDGATALFIAARGVEDDDEAMEILINAGADASIKCKAPLAPRHMEWSMPTHEFEAPWSTVLIKYCETRRSILSWRCGPGQLMPESYKSRFERTLPLLIQAGANVNERDSLGRAPVHFASDRNMLKCLLDAGADPNAESQDGKTVLHYLPRNGDEEHLRVLVKEGHADINKKEYRKGRSPLLSALSDGSGYVPMMLKYGSDVTATDFKGNGVLHYLLSFYSRIIHHEERKEIPKFLKTLLEAGADPKLADCDGKTPLHNFASSRLYHDGSLIRDEIIQTLLDHGANIDARDCKGQTPLHGCISTGDHGMTESLIKASASLFTRDNEGRTLLHHAVHSVSHIDFMNRSPLKTYQYLVDVGISPLVVDSNGNTLCHELVLAPHCTRVANIARECLLLFEKAGLKIDMPNYCGTTPLHLACQMRADGDYEVNAHARDAFDYLLESSEDLNAADARGLRAVHFAASTNEYTLERLLRAGADPFVTTYQGMNALHIASRCKRSNSLGLILQRMHELSPEAKKVAVDQKNVLQYTPLHYASRSGIIESVSLLLEAGACANPTFDTSQGTCNNEPWYPPIFQCVFFRVEDSLWKRGSVQKRLRDDEYPICDVRAPVPQGTIAAGYTVEDEKRHYSELVWGPELEVFDPVHDVSRYDEIMGILISAGADMYGSLHNSTLALHSAIKYAAEKGDDYVTNLLWEYHEKARGPESSTHTHIGIHLSRARRQAETAMLMDRLIPSAKETTWEKVGMLLKSRQYSVVKSLYEAGADYTATDSDGVSVLQRMVECGFYELIEDCCSINEAVKFDDARWRSVQTVEGLEPLLVAACRRSTPNMEVVHMLVEKKKVDLNARSFGGLTALHVLAMGKHWWQVAQAMPYLVSRGANLEARDDKERTPLLYSFANSGPLRTMAIKALVEYGANGNVVDADGDGCINKAVPDGELVRLLVDHGTEIHPLTISSAICSQEPNVLEILLSGKNTSTLLSSWRLQVDDVARMKPGLRSTTTQMIYKGHPLFAASAMSTKTVRLAESEQGKKLTSRRMMRALLEAGIDPFDTYPFQVNIRSWSSGTSSPADMARRAWHKKDSRVEEIFCDKDLHWNGTAEFTDRVVAHEVFRSRGIYELILELPDLDIEFRDQSGETLFLAACRVEEPQVSKGDRSPLRLLLGKGANPFAVDDYGRNAMHHILGSGIPNDQKLMALETLGDAVSALANQADNEGYHPLHYGLGRLVRWGSEKDDPEWLDYIDSHGADMLAVDSFGNNALHYVASDIAICSSDSTIDLQDIFERFLKLGLNINACNYAGQSPMFFLTGVRYDESENVIKMINRFNELGVDWKVRDEKRRTILHEMADESEILFKAIMDMGVDPLAEDIDGRSSLDLAAAYGNRDVLELFDQTIEVGDI</sequence>
<feature type="domain" description="GPI inositol-deacylase winged helix" evidence="4">
    <location>
        <begin position="342"/>
        <end position="413"/>
    </location>
</feature>
<dbReference type="InterPro" id="IPR036770">
    <property type="entry name" value="Ankyrin_rpt-contain_sf"/>
</dbReference>
<dbReference type="InterPro" id="IPR027417">
    <property type="entry name" value="P-loop_NTPase"/>
</dbReference>
<keyword evidence="1" id="KW-0677">Repeat</keyword>
<comment type="caution">
    <text evidence="6">The sequence shown here is derived from an EMBL/GenBank/DDBJ whole genome shotgun (WGS) entry which is preliminary data.</text>
</comment>
<dbReference type="Gene3D" id="3.40.50.300">
    <property type="entry name" value="P-loop containing nucleotide triphosphate hydrolases"/>
    <property type="match status" value="1"/>
</dbReference>
<dbReference type="SUPFAM" id="SSF48403">
    <property type="entry name" value="Ankyrin repeat"/>
    <property type="match status" value="4"/>
</dbReference>
<feature type="repeat" description="ANK" evidence="3">
    <location>
        <begin position="959"/>
        <end position="999"/>
    </location>
</feature>
<evidence type="ECO:0000313" key="6">
    <source>
        <dbReference type="EMBL" id="KAF5657649.1"/>
    </source>
</evidence>
<dbReference type="Gene3D" id="1.25.40.20">
    <property type="entry name" value="Ankyrin repeat-containing domain"/>
    <property type="match status" value="8"/>
</dbReference>
<evidence type="ECO:0000256" key="1">
    <source>
        <dbReference type="ARBA" id="ARBA00022737"/>
    </source>
</evidence>
<evidence type="ECO:0000256" key="3">
    <source>
        <dbReference type="PROSITE-ProRule" id="PRU00023"/>
    </source>
</evidence>
<evidence type="ECO:0000313" key="7">
    <source>
        <dbReference type="Proteomes" id="UP000567885"/>
    </source>
</evidence>
<protein>
    <recommendedName>
        <fullName evidence="8">NACHT domain-containing protein</fullName>
    </recommendedName>
</protein>
<dbReference type="PANTHER" id="PTHR24198:SF165">
    <property type="entry name" value="ANKYRIN REPEAT-CONTAINING PROTEIN-RELATED"/>
    <property type="match status" value="1"/>
</dbReference>
<dbReference type="PANTHER" id="PTHR24198">
    <property type="entry name" value="ANKYRIN REPEAT AND PROTEIN KINASE DOMAIN-CONTAINING PROTEIN"/>
    <property type="match status" value="1"/>
</dbReference>
<dbReference type="InterPro" id="IPR002110">
    <property type="entry name" value="Ankyrin_rpt"/>
</dbReference>
<dbReference type="Pfam" id="PF12796">
    <property type="entry name" value="Ank_2"/>
    <property type="match status" value="5"/>
</dbReference>
<dbReference type="InterPro" id="IPR054471">
    <property type="entry name" value="GPIID_WHD"/>
</dbReference>
<organism evidence="6 7">
    <name type="scientific">Fusarium heterosporum</name>
    <dbReference type="NCBI Taxonomy" id="42747"/>
    <lineage>
        <taxon>Eukaryota</taxon>
        <taxon>Fungi</taxon>
        <taxon>Dikarya</taxon>
        <taxon>Ascomycota</taxon>
        <taxon>Pezizomycotina</taxon>
        <taxon>Sordariomycetes</taxon>
        <taxon>Hypocreomycetidae</taxon>
        <taxon>Hypocreales</taxon>
        <taxon>Nectriaceae</taxon>
        <taxon>Fusarium</taxon>
        <taxon>Fusarium heterosporum species complex</taxon>
    </lineage>
</organism>
<dbReference type="Proteomes" id="UP000567885">
    <property type="component" value="Unassembled WGS sequence"/>
</dbReference>
<gene>
    <name evidence="6" type="ORF">FHETE_10324</name>
</gene>
<evidence type="ECO:0000259" key="5">
    <source>
        <dbReference type="Pfam" id="PF24883"/>
    </source>
</evidence>
<accession>A0A8H5WGV8</accession>
<evidence type="ECO:0000256" key="2">
    <source>
        <dbReference type="ARBA" id="ARBA00023043"/>
    </source>
</evidence>
<proteinExistence type="predicted"/>
<name>A0A8H5WGV8_FUSHE</name>
<dbReference type="InterPro" id="IPR056884">
    <property type="entry name" value="NPHP3-like_N"/>
</dbReference>
<feature type="repeat" description="ANK" evidence="3">
    <location>
        <begin position="1555"/>
        <end position="1591"/>
    </location>
</feature>
<evidence type="ECO:0000259" key="4">
    <source>
        <dbReference type="Pfam" id="PF22939"/>
    </source>
</evidence>
<dbReference type="EMBL" id="JAAGWQ010000274">
    <property type="protein sequence ID" value="KAF5657649.1"/>
    <property type="molecule type" value="Genomic_DNA"/>
</dbReference>
<dbReference type="SUPFAM" id="SSF52540">
    <property type="entry name" value="P-loop containing nucleoside triphosphate hydrolases"/>
    <property type="match status" value="1"/>
</dbReference>
<keyword evidence="7" id="KW-1185">Reference proteome</keyword>
<keyword evidence="2 3" id="KW-0040">ANK repeat</keyword>
<feature type="domain" description="Nephrocystin 3-like N-terminal" evidence="5">
    <location>
        <begin position="70"/>
        <end position="229"/>
    </location>
</feature>
<dbReference type="OrthoDB" id="21416at2759"/>
<dbReference type="Pfam" id="PF24883">
    <property type="entry name" value="NPHP3_N"/>
    <property type="match status" value="1"/>
</dbReference>
<dbReference type="Pfam" id="PF22939">
    <property type="entry name" value="WHD_GPIID"/>
    <property type="match status" value="1"/>
</dbReference>
<feature type="repeat" description="ANK" evidence="3">
    <location>
        <begin position="596"/>
        <end position="622"/>
    </location>
</feature>
<feature type="repeat" description="ANK" evidence="3">
    <location>
        <begin position="1233"/>
        <end position="1265"/>
    </location>
</feature>
<reference evidence="6 7" key="1">
    <citation type="submission" date="2020-05" db="EMBL/GenBank/DDBJ databases">
        <title>Identification and distribution of gene clusters putatively required for synthesis of sphingolipid metabolism inhibitors in phylogenetically diverse species of the filamentous fungus Fusarium.</title>
        <authorList>
            <person name="Kim H.-S."/>
            <person name="Busman M."/>
            <person name="Brown D.W."/>
            <person name="Divon H."/>
            <person name="Uhlig S."/>
            <person name="Proctor R.H."/>
        </authorList>
    </citation>
    <scope>NUCLEOTIDE SEQUENCE [LARGE SCALE GENOMIC DNA]</scope>
    <source>
        <strain evidence="6 7">NRRL 20693</strain>
    </source>
</reference>